<evidence type="ECO:0000313" key="1">
    <source>
        <dbReference type="EMBL" id="MDB9443393.1"/>
    </source>
</evidence>
<evidence type="ECO:0008006" key="3">
    <source>
        <dbReference type="Google" id="ProtNLM"/>
    </source>
</evidence>
<proteinExistence type="predicted"/>
<protein>
    <recommendedName>
        <fullName evidence="3">DUF2281 domain-containing protein</fullName>
    </recommendedName>
</protein>
<keyword evidence="2" id="KW-1185">Reference proteome</keyword>
<comment type="caution">
    <text evidence="1">The sequence shown here is derived from an EMBL/GenBank/DDBJ whole genome shotgun (WGS) entry which is preliminary data.</text>
</comment>
<name>A0ABT4ZXB1_9CYAN</name>
<dbReference type="RefSeq" id="WP_096570069.1">
    <property type="nucleotide sequence ID" value="NZ_JAQMTI010000245.1"/>
</dbReference>
<organism evidence="1 2">
    <name type="scientific">Sphaerospermopsis kisseleviana CS-549</name>
    <dbReference type="NCBI Taxonomy" id="3021783"/>
    <lineage>
        <taxon>Bacteria</taxon>
        <taxon>Bacillati</taxon>
        <taxon>Cyanobacteriota</taxon>
        <taxon>Cyanophyceae</taxon>
        <taxon>Nostocales</taxon>
        <taxon>Aphanizomenonaceae</taxon>
        <taxon>Sphaerospermopsis</taxon>
        <taxon>Sphaerospermopsis kisseleviana</taxon>
    </lineage>
</organism>
<evidence type="ECO:0000313" key="2">
    <source>
        <dbReference type="Proteomes" id="UP001211711"/>
    </source>
</evidence>
<dbReference type="EMBL" id="JAQMTI010000245">
    <property type="protein sequence ID" value="MDB9443393.1"/>
    <property type="molecule type" value="Genomic_DNA"/>
</dbReference>
<gene>
    <name evidence="1" type="ORF">PN497_18805</name>
</gene>
<reference evidence="1 2" key="1">
    <citation type="submission" date="2023-01" db="EMBL/GenBank/DDBJ databases">
        <title>Genomes from the Australian National Cyanobacteria Reference Collection.</title>
        <authorList>
            <person name="Willis A."/>
            <person name="Lee E.M.F."/>
        </authorList>
    </citation>
    <scope>NUCLEOTIDE SEQUENCE [LARGE SCALE GENOMIC DNA]</scope>
    <source>
        <strain evidence="1 2">CS-549</strain>
    </source>
</reference>
<dbReference type="Proteomes" id="UP001211711">
    <property type="component" value="Unassembled WGS sequence"/>
</dbReference>
<sequence length="71" mass="8526">MTIKELIQAEIDNIPEDQLDEFYQLIKEFRDKNKNKKKGILSKLKEIKIQAPEDFSVNFDNYLYKQETSEQ</sequence>
<accession>A0ABT4ZXB1</accession>